<feature type="compositionally biased region" description="Polar residues" evidence="1">
    <location>
        <begin position="1"/>
        <end position="20"/>
    </location>
</feature>
<dbReference type="AlphaFoldDB" id="A0A8E2EEE1"/>
<reference evidence="2 3" key="1">
    <citation type="journal article" date="2016" name="Nat. Commun.">
        <title>Ectomycorrhizal ecology is imprinted in the genome of the dominant symbiotic fungus Cenococcum geophilum.</title>
        <authorList>
            <consortium name="DOE Joint Genome Institute"/>
            <person name="Peter M."/>
            <person name="Kohler A."/>
            <person name="Ohm R.A."/>
            <person name="Kuo A."/>
            <person name="Krutzmann J."/>
            <person name="Morin E."/>
            <person name="Arend M."/>
            <person name="Barry K.W."/>
            <person name="Binder M."/>
            <person name="Choi C."/>
            <person name="Clum A."/>
            <person name="Copeland A."/>
            <person name="Grisel N."/>
            <person name="Haridas S."/>
            <person name="Kipfer T."/>
            <person name="LaButti K."/>
            <person name="Lindquist E."/>
            <person name="Lipzen A."/>
            <person name="Maire R."/>
            <person name="Meier B."/>
            <person name="Mihaltcheva S."/>
            <person name="Molinier V."/>
            <person name="Murat C."/>
            <person name="Poggeler S."/>
            <person name="Quandt C.A."/>
            <person name="Sperisen C."/>
            <person name="Tritt A."/>
            <person name="Tisserant E."/>
            <person name="Crous P.W."/>
            <person name="Henrissat B."/>
            <person name="Nehls U."/>
            <person name="Egli S."/>
            <person name="Spatafora J.W."/>
            <person name="Grigoriev I.V."/>
            <person name="Martin F.M."/>
        </authorList>
    </citation>
    <scope>NUCLEOTIDE SEQUENCE [LARGE SCALE GENOMIC DNA]</scope>
    <source>
        <strain evidence="2 3">CBS 459.81</strain>
    </source>
</reference>
<organism evidence="2 3">
    <name type="scientific">Lepidopterella palustris CBS 459.81</name>
    <dbReference type="NCBI Taxonomy" id="1314670"/>
    <lineage>
        <taxon>Eukaryota</taxon>
        <taxon>Fungi</taxon>
        <taxon>Dikarya</taxon>
        <taxon>Ascomycota</taxon>
        <taxon>Pezizomycotina</taxon>
        <taxon>Dothideomycetes</taxon>
        <taxon>Pleosporomycetidae</taxon>
        <taxon>Mytilinidiales</taxon>
        <taxon>Argynnaceae</taxon>
        <taxon>Lepidopterella</taxon>
    </lineage>
</organism>
<feature type="compositionally biased region" description="Polar residues" evidence="1">
    <location>
        <begin position="48"/>
        <end position="61"/>
    </location>
</feature>
<dbReference type="OrthoDB" id="5420391at2759"/>
<gene>
    <name evidence="2" type="ORF">K432DRAFT_293661</name>
</gene>
<feature type="region of interest" description="Disordered" evidence="1">
    <location>
        <begin position="1"/>
        <end position="89"/>
    </location>
</feature>
<keyword evidence="3" id="KW-1185">Reference proteome</keyword>
<name>A0A8E2EEE1_9PEZI</name>
<evidence type="ECO:0000313" key="2">
    <source>
        <dbReference type="EMBL" id="OCK82254.1"/>
    </source>
</evidence>
<dbReference type="EMBL" id="KV744894">
    <property type="protein sequence ID" value="OCK82254.1"/>
    <property type="molecule type" value="Genomic_DNA"/>
</dbReference>
<dbReference type="Proteomes" id="UP000250266">
    <property type="component" value="Unassembled WGS sequence"/>
</dbReference>
<protein>
    <submittedName>
        <fullName evidence="2">Uncharacterized protein</fullName>
    </submittedName>
</protein>
<sequence>MLSSHSASSLPNPTNSSYSDVNIPPSVRPNTSATSNASKTTLFAFAQKQPQTSLVSTPSQDESWDNFTDWEASLPPSQAKNDSPGPSLLPTVPVQNPSSDLAQVASTELPPTNVPPPGVLLSLFPPLISEAQKRLFNPIAAQTYQMKNRLLSDPAIVSFLQSYLAISTVAARIIAGRKLRWKRDMHLAQGMKVGPASSRSTSGMKLAGIDKSEAVKEDREALDVVLAWREQLGRLRSAVAVASTIKPGCLRAIPEMQEVMPVRTLKESEGGVPAPQQCALCGLKREERVNKVDIAVEDSFGEWWIEQVSMHRTCRNFWQEHKNTLKHR</sequence>
<proteinExistence type="predicted"/>
<evidence type="ECO:0000313" key="3">
    <source>
        <dbReference type="Proteomes" id="UP000250266"/>
    </source>
</evidence>
<accession>A0A8E2EEE1</accession>
<evidence type="ECO:0000256" key="1">
    <source>
        <dbReference type="SAM" id="MobiDB-lite"/>
    </source>
</evidence>
<dbReference type="PANTHER" id="PTHR42084:SF1">
    <property type="entry name" value="SERINE_THREONINE-PROTEIN KINASE PPK6"/>
    <property type="match status" value="1"/>
</dbReference>
<dbReference type="PANTHER" id="PTHR42084">
    <property type="entry name" value="YALI0E26631P"/>
    <property type="match status" value="1"/>
</dbReference>
<feature type="compositionally biased region" description="Low complexity" evidence="1">
    <location>
        <begin position="30"/>
        <end position="41"/>
    </location>
</feature>